<dbReference type="GO" id="GO:0034039">
    <property type="term" value="F:8-oxo-7,8-dihydroguanine DNA N-glycosylase activity"/>
    <property type="evidence" value="ECO:0007669"/>
    <property type="project" value="TreeGrafter"/>
</dbReference>
<comment type="catalytic activity">
    <reaction evidence="1">
        <text>Hydrolysis of DNA containing ring-opened 7-methylguanine residues, releasing 2,6-diamino-4-hydroxy-5-(N-methyl)formamidopyrimidine.</text>
        <dbReference type="EC" id="3.2.2.23"/>
    </reaction>
</comment>
<dbReference type="SMART" id="SM00898">
    <property type="entry name" value="Fapy_DNA_glyco"/>
    <property type="match status" value="1"/>
</dbReference>
<dbReference type="PROSITE" id="PS01242">
    <property type="entry name" value="ZF_FPG_1"/>
    <property type="match status" value="1"/>
</dbReference>
<evidence type="ECO:0000256" key="4">
    <source>
        <dbReference type="ARBA" id="ARBA00011245"/>
    </source>
</evidence>
<dbReference type="GO" id="GO:0003690">
    <property type="term" value="F:double-stranded DNA binding"/>
    <property type="evidence" value="ECO:0007669"/>
    <property type="project" value="UniProtKB-ARBA"/>
</dbReference>
<comment type="similarity">
    <text evidence="3">Belongs to the FPG family.</text>
</comment>
<keyword evidence="5" id="KW-0479">Metal-binding</keyword>
<dbReference type="GO" id="GO:0008270">
    <property type="term" value="F:zinc ion binding"/>
    <property type="evidence" value="ECO:0007669"/>
    <property type="project" value="UniProtKB-KW"/>
</dbReference>
<keyword evidence="20" id="KW-1185">Reference proteome</keyword>
<dbReference type="SMART" id="SM01232">
    <property type="entry name" value="H2TH"/>
    <property type="match status" value="1"/>
</dbReference>
<keyword evidence="10" id="KW-0238">DNA-binding</keyword>
<dbReference type="GO" id="GO:0003684">
    <property type="term" value="F:damaged DNA binding"/>
    <property type="evidence" value="ECO:0007669"/>
    <property type="project" value="InterPro"/>
</dbReference>
<dbReference type="AlphaFoldDB" id="A0A346XXF4"/>
<dbReference type="InterPro" id="IPR010979">
    <property type="entry name" value="Ribosomal_uS13-like_H2TH"/>
</dbReference>
<evidence type="ECO:0000256" key="2">
    <source>
        <dbReference type="ARBA" id="ARBA00001947"/>
    </source>
</evidence>
<dbReference type="GO" id="GO:0140078">
    <property type="term" value="F:class I DNA-(apurinic or apyrimidinic site) endonuclease activity"/>
    <property type="evidence" value="ECO:0007669"/>
    <property type="project" value="UniProtKB-EC"/>
</dbReference>
<evidence type="ECO:0000256" key="5">
    <source>
        <dbReference type="ARBA" id="ARBA00022723"/>
    </source>
</evidence>
<name>A0A346XXF4_9ACTN</name>
<feature type="domain" description="Formamidopyrimidine-DNA glycosylase catalytic" evidence="18">
    <location>
        <begin position="1"/>
        <end position="85"/>
    </location>
</feature>
<proteinExistence type="inferred from homology"/>
<dbReference type="EMBL" id="CP031165">
    <property type="protein sequence ID" value="AXV06901.1"/>
    <property type="molecule type" value="Genomic_DNA"/>
</dbReference>
<dbReference type="InterPro" id="IPR015887">
    <property type="entry name" value="DNA_glyclase_Znf_dom_DNA_BS"/>
</dbReference>
<dbReference type="Proteomes" id="UP000264006">
    <property type="component" value="Chromosome"/>
</dbReference>
<dbReference type="PANTHER" id="PTHR22993">
    <property type="entry name" value="FORMAMIDOPYRIMIDINE-DNA GLYCOSYLASE"/>
    <property type="match status" value="1"/>
</dbReference>
<dbReference type="SUPFAM" id="SSF46946">
    <property type="entry name" value="S13-like H2TH domain"/>
    <property type="match status" value="1"/>
</dbReference>
<organism evidence="19 20">
    <name type="scientific">Euzebya pacifica</name>
    <dbReference type="NCBI Taxonomy" id="1608957"/>
    <lineage>
        <taxon>Bacteria</taxon>
        <taxon>Bacillati</taxon>
        <taxon>Actinomycetota</taxon>
        <taxon>Nitriliruptoria</taxon>
        <taxon>Euzebyales</taxon>
    </lineage>
</organism>
<evidence type="ECO:0000256" key="13">
    <source>
        <dbReference type="ARBA" id="ARBA00023268"/>
    </source>
</evidence>
<dbReference type="Gene3D" id="3.20.190.10">
    <property type="entry name" value="MutM-like, N-terminal"/>
    <property type="match status" value="1"/>
</dbReference>
<keyword evidence="11" id="KW-0234">DNA repair</keyword>
<evidence type="ECO:0000259" key="18">
    <source>
        <dbReference type="PROSITE" id="PS51068"/>
    </source>
</evidence>
<evidence type="ECO:0000256" key="12">
    <source>
        <dbReference type="ARBA" id="ARBA00023239"/>
    </source>
</evidence>
<evidence type="ECO:0000313" key="20">
    <source>
        <dbReference type="Proteomes" id="UP000264006"/>
    </source>
</evidence>
<dbReference type="PROSITE" id="PS51066">
    <property type="entry name" value="ZF_FPG_2"/>
    <property type="match status" value="1"/>
</dbReference>
<evidence type="ECO:0000256" key="11">
    <source>
        <dbReference type="ARBA" id="ARBA00023204"/>
    </source>
</evidence>
<dbReference type="FunFam" id="1.10.8.50:FF:000003">
    <property type="entry name" value="Formamidopyrimidine-DNA glycosylase"/>
    <property type="match status" value="1"/>
</dbReference>
<evidence type="ECO:0000256" key="10">
    <source>
        <dbReference type="ARBA" id="ARBA00023125"/>
    </source>
</evidence>
<dbReference type="InterPro" id="IPR035937">
    <property type="entry name" value="FPG_N"/>
</dbReference>
<gene>
    <name evidence="19" type="ORF">DVS28_a2219</name>
</gene>
<keyword evidence="8" id="KW-0378">Hydrolase</keyword>
<dbReference type="PROSITE" id="PS51068">
    <property type="entry name" value="FPG_CAT"/>
    <property type="match status" value="1"/>
</dbReference>
<dbReference type="GO" id="GO:0006979">
    <property type="term" value="P:response to oxidative stress"/>
    <property type="evidence" value="ECO:0007669"/>
    <property type="project" value="UniProtKB-ARBA"/>
</dbReference>
<keyword evidence="9" id="KW-0862">Zinc</keyword>
<dbReference type="InterPro" id="IPR010663">
    <property type="entry name" value="Znf_FPG/IleRS"/>
</dbReference>
<dbReference type="KEGG" id="euz:DVS28_a2219"/>
<dbReference type="Pfam" id="PF06827">
    <property type="entry name" value="zf-FPG_IleRS"/>
    <property type="match status" value="1"/>
</dbReference>
<evidence type="ECO:0000256" key="3">
    <source>
        <dbReference type="ARBA" id="ARBA00009409"/>
    </source>
</evidence>
<dbReference type="InterPro" id="IPR020629">
    <property type="entry name" value="FPG_Glyclase"/>
</dbReference>
<dbReference type="PANTHER" id="PTHR22993:SF9">
    <property type="entry name" value="FORMAMIDOPYRIMIDINE-DNA GLYCOSYLASE"/>
    <property type="match status" value="1"/>
</dbReference>
<evidence type="ECO:0000256" key="7">
    <source>
        <dbReference type="ARBA" id="ARBA00022771"/>
    </source>
</evidence>
<keyword evidence="6" id="KW-0227">DNA damage</keyword>
<comment type="catalytic activity">
    <reaction evidence="15">
        <text>2'-deoxyribonucleotide-(2'-deoxyribose 5'-phosphate)-2'-deoxyribonucleotide-DNA = a 3'-end 2'-deoxyribonucleotide-(2,3-dehydro-2,3-deoxyribose 5'-phosphate)-DNA + a 5'-end 5'-phospho-2'-deoxyribonucleoside-DNA + H(+)</text>
        <dbReference type="Rhea" id="RHEA:66592"/>
        <dbReference type="Rhea" id="RHEA-COMP:13180"/>
        <dbReference type="Rhea" id="RHEA-COMP:16897"/>
        <dbReference type="Rhea" id="RHEA-COMP:17067"/>
        <dbReference type="ChEBI" id="CHEBI:15378"/>
        <dbReference type="ChEBI" id="CHEBI:136412"/>
        <dbReference type="ChEBI" id="CHEBI:157695"/>
        <dbReference type="ChEBI" id="CHEBI:167181"/>
        <dbReference type="EC" id="4.2.99.18"/>
    </reaction>
</comment>
<evidence type="ECO:0000256" key="8">
    <source>
        <dbReference type="ARBA" id="ARBA00022801"/>
    </source>
</evidence>
<evidence type="ECO:0000256" key="14">
    <source>
        <dbReference type="ARBA" id="ARBA00023295"/>
    </source>
</evidence>
<keyword evidence="7 16" id="KW-0863">Zinc-finger</keyword>
<keyword evidence="12" id="KW-0456">Lyase</keyword>
<evidence type="ECO:0000259" key="17">
    <source>
        <dbReference type="PROSITE" id="PS51066"/>
    </source>
</evidence>
<evidence type="ECO:0000313" key="19">
    <source>
        <dbReference type="EMBL" id="AXV06901.1"/>
    </source>
</evidence>
<evidence type="ECO:0000256" key="1">
    <source>
        <dbReference type="ARBA" id="ARBA00001668"/>
    </source>
</evidence>
<comment type="cofactor">
    <cofactor evidence="2">
        <name>Zn(2+)</name>
        <dbReference type="ChEBI" id="CHEBI:29105"/>
    </cofactor>
</comment>
<dbReference type="InterPro" id="IPR012319">
    <property type="entry name" value="FPG_cat"/>
</dbReference>
<accession>A0A346XXF4</accession>
<evidence type="ECO:0000256" key="6">
    <source>
        <dbReference type="ARBA" id="ARBA00022763"/>
    </source>
</evidence>
<dbReference type="GO" id="GO:0006284">
    <property type="term" value="P:base-excision repair"/>
    <property type="evidence" value="ECO:0007669"/>
    <property type="project" value="InterPro"/>
</dbReference>
<sequence length="242" mass="27289">MDPAMPRYDRARDAEGGRVDDLRRRGKYLIADLDTDRDLILHLGMTGILRWRGEDGWDGSDPYVRATIELDDGSMLDFRDVRRFGTFVVTPAGEHERLPTLAALGPEPLSGAFTREGFHRALSSTRQQVKPFLLSQRPVAGVGNIYADEALWRARIRPTARRIGRERSDRLWHAIRTVLAESIEREGTTFRDYQMVNGESGRNADFLVAYGQGGRPCPRCGEPMRKGVVGGRGTTWCARCQR</sequence>
<reference evidence="19 20" key="1">
    <citation type="submission" date="2018-09" db="EMBL/GenBank/DDBJ databases">
        <title>Complete genome sequence of Euzebya sp. DY32-46 isolated from seawater of Pacific Ocean.</title>
        <authorList>
            <person name="Xu L."/>
            <person name="Wu Y.-H."/>
            <person name="Xu X.-W."/>
        </authorList>
    </citation>
    <scope>NUCLEOTIDE SEQUENCE [LARGE SCALE GENOMIC DNA]</scope>
    <source>
        <strain evidence="19 20">DY32-46</strain>
    </source>
</reference>
<dbReference type="InterPro" id="IPR015886">
    <property type="entry name" value="H2TH_FPG"/>
</dbReference>
<feature type="domain" description="FPG-type" evidence="17">
    <location>
        <begin position="208"/>
        <end position="242"/>
    </location>
</feature>
<keyword evidence="14" id="KW-0326">Glycosidase</keyword>
<keyword evidence="13" id="KW-0511">Multifunctional enzyme</keyword>
<dbReference type="SUPFAM" id="SSF81624">
    <property type="entry name" value="N-terminal domain of MutM-like DNA repair proteins"/>
    <property type="match status" value="1"/>
</dbReference>
<dbReference type="NCBIfam" id="TIGR00577">
    <property type="entry name" value="fpg"/>
    <property type="match status" value="1"/>
</dbReference>
<evidence type="ECO:0000256" key="15">
    <source>
        <dbReference type="ARBA" id="ARBA00044632"/>
    </source>
</evidence>
<evidence type="ECO:0000256" key="16">
    <source>
        <dbReference type="PROSITE-ProRule" id="PRU00391"/>
    </source>
</evidence>
<protein>
    <submittedName>
        <fullName evidence="19">Formamidopyrimidine-DNA glycosylase</fullName>
    </submittedName>
</protein>
<comment type="subunit">
    <text evidence="4">Monomer.</text>
</comment>
<dbReference type="NCBIfam" id="NF002211">
    <property type="entry name" value="PRK01103.1"/>
    <property type="match status" value="1"/>
</dbReference>
<dbReference type="SUPFAM" id="SSF57716">
    <property type="entry name" value="Glucocorticoid receptor-like (DNA-binding domain)"/>
    <property type="match status" value="1"/>
</dbReference>
<dbReference type="Pfam" id="PF01149">
    <property type="entry name" value="Fapy_DNA_glyco"/>
    <property type="match status" value="1"/>
</dbReference>
<dbReference type="InterPro" id="IPR000214">
    <property type="entry name" value="Znf_DNA_glyclase/AP_lyase"/>
</dbReference>
<dbReference type="Pfam" id="PF06831">
    <property type="entry name" value="H2TH"/>
    <property type="match status" value="1"/>
</dbReference>
<dbReference type="Gene3D" id="1.10.8.50">
    <property type="match status" value="1"/>
</dbReference>
<evidence type="ECO:0000256" key="9">
    <source>
        <dbReference type="ARBA" id="ARBA00022833"/>
    </source>
</evidence>